<dbReference type="Gene3D" id="1.10.340.70">
    <property type="match status" value="1"/>
</dbReference>
<dbReference type="PROSITE" id="PS50994">
    <property type="entry name" value="INTEGRASE"/>
    <property type="match status" value="1"/>
</dbReference>
<evidence type="ECO:0000256" key="1">
    <source>
        <dbReference type="ARBA" id="ARBA00012493"/>
    </source>
</evidence>
<comment type="caution">
    <text evidence="4">The sequence shown here is derived from an EMBL/GenBank/DDBJ whole genome shotgun (WGS) entry which is preliminary data.</text>
</comment>
<gene>
    <name evidence="4" type="ORF">PMACD_LOCUS15455</name>
</gene>
<feature type="region of interest" description="Disordered" evidence="2">
    <location>
        <begin position="51"/>
        <end position="73"/>
    </location>
</feature>
<sequence>MQNPVQNPLLNPIPRVTPDQDQLPSPHSDLIDLGPIDLDITEDDINLDFDSLQIPSPNESNSDNPNISHDDYSQFLKSNSKKDIIYNTTLQEHNEHLLKTTNKIILIPTSIDLDESNPYVSEVILNTENKDDILNIEKELNSFLKIHYENKIVYLLFTKVHHFDEMTYPSIFDALKKVRNDLLLSSDSTNISISDFRNPFDKLSYTKIYNIIIHIFHNTNIPVDVYRNKIIYPTLSERSKILHENHDIPIAGHLGSVRMYKRIKESYYWKGMRSDIENYVKTCRSCQENKALRKINKAPMEITTTSTAPFQRIALDIVGPLPESGTAKLKFILTIQDDLTKYSIAYPIRWSTTAEETSDCLIHFISLFGIPKTILTDQGTNFTADLFKSTCKFLKIKQLWSSPYHPQTQGALERSHSTLKEYLKSFINNNQDNWPTYVYTAILTYNITPHTTTKYTPYELIFGHKPYIPNSVFEEEPTTYLDYIKMLQHKLKFSREIALQNITKSKETSKSYYDSHTKPPPRYKPGDYVYIKNHLRLRKALSPIWKGPYKIIMVNNNHTATLLINRKHVTHHFDQMKPALIPK</sequence>
<feature type="region of interest" description="Disordered" evidence="2">
    <location>
        <begin position="1"/>
        <end position="30"/>
    </location>
</feature>
<dbReference type="InterPro" id="IPR036397">
    <property type="entry name" value="RNaseH_sf"/>
</dbReference>
<evidence type="ECO:0000256" key="2">
    <source>
        <dbReference type="SAM" id="MobiDB-lite"/>
    </source>
</evidence>
<dbReference type="FunFam" id="3.30.420.10:FF:000032">
    <property type="entry name" value="Retrovirus-related Pol polyprotein from transposon 297-like Protein"/>
    <property type="match status" value="1"/>
</dbReference>
<feature type="compositionally biased region" description="Low complexity" evidence="2">
    <location>
        <begin position="55"/>
        <end position="67"/>
    </location>
</feature>
<dbReference type="AlphaFoldDB" id="A0A821XT09"/>
<dbReference type="EMBL" id="CAJOBZ010000070">
    <property type="protein sequence ID" value="CAF4948550.1"/>
    <property type="molecule type" value="Genomic_DNA"/>
</dbReference>
<protein>
    <recommendedName>
        <fullName evidence="1">RNA-directed DNA polymerase</fullName>
        <ecNumber evidence="1">2.7.7.49</ecNumber>
    </recommendedName>
</protein>
<dbReference type="OrthoDB" id="413122at2759"/>
<dbReference type="Pfam" id="PF00665">
    <property type="entry name" value="rve"/>
    <property type="match status" value="1"/>
</dbReference>
<reference evidence="4" key="1">
    <citation type="submission" date="2021-02" db="EMBL/GenBank/DDBJ databases">
        <authorList>
            <person name="Steward A R."/>
        </authorList>
    </citation>
    <scope>NUCLEOTIDE SEQUENCE</scope>
</reference>
<dbReference type="GO" id="GO:0015074">
    <property type="term" value="P:DNA integration"/>
    <property type="evidence" value="ECO:0007669"/>
    <property type="project" value="InterPro"/>
</dbReference>
<dbReference type="InterPro" id="IPR012337">
    <property type="entry name" value="RNaseH-like_sf"/>
</dbReference>
<dbReference type="GO" id="GO:0003676">
    <property type="term" value="F:nucleic acid binding"/>
    <property type="evidence" value="ECO:0007669"/>
    <property type="project" value="InterPro"/>
</dbReference>
<dbReference type="InterPro" id="IPR050951">
    <property type="entry name" value="Retrovirus_Pol_polyprotein"/>
</dbReference>
<dbReference type="Proteomes" id="UP000663880">
    <property type="component" value="Unassembled WGS sequence"/>
</dbReference>
<dbReference type="SUPFAM" id="SSF53098">
    <property type="entry name" value="Ribonuclease H-like"/>
    <property type="match status" value="1"/>
</dbReference>
<dbReference type="Gene3D" id="3.30.420.10">
    <property type="entry name" value="Ribonuclease H-like superfamily/Ribonuclease H"/>
    <property type="match status" value="1"/>
</dbReference>
<dbReference type="PANTHER" id="PTHR37984">
    <property type="entry name" value="PROTEIN CBG26694"/>
    <property type="match status" value="1"/>
</dbReference>
<organism evidence="4 5">
    <name type="scientific">Pieris macdunnoughi</name>
    <dbReference type="NCBI Taxonomy" id="345717"/>
    <lineage>
        <taxon>Eukaryota</taxon>
        <taxon>Metazoa</taxon>
        <taxon>Ecdysozoa</taxon>
        <taxon>Arthropoda</taxon>
        <taxon>Hexapoda</taxon>
        <taxon>Insecta</taxon>
        <taxon>Pterygota</taxon>
        <taxon>Neoptera</taxon>
        <taxon>Endopterygota</taxon>
        <taxon>Lepidoptera</taxon>
        <taxon>Glossata</taxon>
        <taxon>Ditrysia</taxon>
        <taxon>Papilionoidea</taxon>
        <taxon>Pieridae</taxon>
        <taxon>Pierinae</taxon>
        <taxon>Pieris</taxon>
    </lineage>
</organism>
<dbReference type="GO" id="GO:0003964">
    <property type="term" value="F:RNA-directed DNA polymerase activity"/>
    <property type="evidence" value="ECO:0007669"/>
    <property type="project" value="UniProtKB-EC"/>
</dbReference>
<dbReference type="InterPro" id="IPR041588">
    <property type="entry name" value="Integrase_H2C2"/>
</dbReference>
<evidence type="ECO:0000313" key="4">
    <source>
        <dbReference type="EMBL" id="CAF4948550.1"/>
    </source>
</evidence>
<dbReference type="Pfam" id="PF17921">
    <property type="entry name" value="Integrase_H2C2"/>
    <property type="match status" value="1"/>
</dbReference>
<accession>A0A821XT09</accession>
<dbReference type="EC" id="2.7.7.49" evidence="1"/>
<dbReference type="InterPro" id="IPR001584">
    <property type="entry name" value="Integrase_cat-core"/>
</dbReference>
<feature type="domain" description="Integrase catalytic" evidence="3">
    <location>
        <begin position="305"/>
        <end position="465"/>
    </location>
</feature>
<evidence type="ECO:0000313" key="5">
    <source>
        <dbReference type="Proteomes" id="UP000663880"/>
    </source>
</evidence>
<name>A0A821XT09_9NEOP</name>
<proteinExistence type="predicted"/>
<evidence type="ECO:0000259" key="3">
    <source>
        <dbReference type="PROSITE" id="PS50994"/>
    </source>
</evidence>
<dbReference type="Gene3D" id="2.30.30.850">
    <property type="match status" value="1"/>
</dbReference>
<dbReference type="FunFam" id="1.10.340.70:FF:000001">
    <property type="entry name" value="Retrovirus-related Pol polyprotein from transposon gypsy-like Protein"/>
    <property type="match status" value="1"/>
</dbReference>
<dbReference type="PANTHER" id="PTHR37984:SF5">
    <property type="entry name" value="PROTEIN NYNRIN-LIKE"/>
    <property type="match status" value="1"/>
</dbReference>
<keyword evidence="5" id="KW-1185">Reference proteome</keyword>